<dbReference type="GO" id="GO:0016787">
    <property type="term" value="F:hydrolase activity"/>
    <property type="evidence" value="ECO:0007669"/>
    <property type="project" value="UniProtKB-KW"/>
</dbReference>
<keyword evidence="3" id="KW-1185">Reference proteome</keyword>
<dbReference type="PANTHER" id="PTHR23088:SF27">
    <property type="entry name" value="DEAMINATED GLUTATHIONE AMIDASE"/>
    <property type="match status" value="1"/>
</dbReference>
<dbReference type="Pfam" id="PF00795">
    <property type="entry name" value="CN_hydrolase"/>
    <property type="match status" value="1"/>
</dbReference>
<dbReference type="AlphaFoldDB" id="A0A8J7IE08"/>
<comment type="caution">
    <text evidence="2">The sequence shown here is derived from an EMBL/GenBank/DDBJ whole genome shotgun (WGS) entry which is preliminary data.</text>
</comment>
<dbReference type="InterPro" id="IPR003010">
    <property type="entry name" value="C-N_Hydrolase"/>
</dbReference>
<dbReference type="InterPro" id="IPR036526">
    <property type="entry name" value="C-N_Hydrolase_sf"/>
</dbReference>
<dbReference type="Gene3D" id="3.60.110.10">
    <property type="entry name" value="Carbon-nitrogen hydrolase"/>
    <property type="match status" value="1"/>
</dbReference>
<name>A0A8J7IE08_9RHOB</name>
<reference evidence="2" key="1">
    <citation type="submission" date="2020-10" db="EMBL/GenBank/DDBJ databases">
        <title>Paenihalocynthiibacter styelae gen. nov., sp. nov., isolated from stalked sea squirt Styela clava.</title>
        <authorList>
            <person name="Kim Y.-O."/>
            <person name="Yoon J.-H."/>
        </authorList>
    </citation>
    <scope>NUCLEOTIDE SEQUENCE</scope>
    <source>
        <strain evidence="2">MYP1-1</strain>
    </source>
</reference>
<dbReference type="Proteomes" id="UP000640583">
    <property type="component" value="Unassembled WGS sequence"/>
</dbReference>
<proteinExistence type="predicted"/>
<evidence type="ECO:0000313" key="3">
    <source>
        <dbReference type="Proteomes" id="UP000640583"/>
    </source>
</evidence>
<feature type="domain" description="CN hydrolase" evidence="1">
    <location>
        <begin position="7"/>
        <end position="253"/>
    </location>
</feature>
<sequence length="276" mass="31419">MSSTDALTLLACQIEIPAMTTASERDAHLATSVAKVRAQLSGAKADLVVLPELSSIDYSRDAFECLDEIAEDVEGASFQAWRVLAQEFSVFISYSFARRDTTGTYISIAVAGPDGELVGHYDKLHMCQYGASMEKEYFDRGDHIFTFKVKGFTLSPIICYDIRIPELCRTLTLQHGVDLILHCGAYFRDESFATWHHFSTTRALENQVFFLSLNRAGANWGNSRFCWPWMDENTYPIRFKGTDEDFHFITISRDQLSKVREDYTFLKDRLEDYSGL</sequence>
<dbReference type="RefSeq" id="WP_228849721.1">
    <property type="nucleotide sequence ID" value="NZ_JADCKQ010000013.1"/>
</dbReference>
<dbReference type="PROSITE" id="PS50263">
    <property type="entry name" value="CN_HYDROLASE"/>
    <property type="match status" value="1"/>
</dbReference>
<evidence type="ECO:0000259" key="1">
    <source>
        <dbReference type="PROSITE" id="PS50263"/>
    </source>
</evidence>
<evidence type="ECO:0000313" key="2">
    <source>
        <dbReference type="EMBL" id="MBI1494998.1"/>
    </source>
</evidence>
<protein>
    <submittedName>
        <fullName evidence="2">Carbon-nitrogen hydrolase family protein</fullName>
    </submittedName>
</protein>
<dbReference type="SUPFAM" id="SSF56317">
    <property type="entry name" value="Carbon-nitrogen hydrolase"/>
    <property type="match status" value="1"/>
</dbReference>
<dbReference type="PANTHER" id="PTHR23088">
    <property type="entry name" value="NITRILASE-RELATED"/>
    <property type="match status" value="1"/>
</dbReference>
<accession>A0A8J7IE08</accession>
<dbReference type="CDD" id="cd07197">
    <property type="entry name" value="nitrilase"/>
    <property type="match status" value="1"/>
</dbReference>
<organism evidence="2 3">
    <name type="scientific">Halocynthiibacter styelae</name>
    <dbReference type="NCBI Taxonomy" id="2761955"/>
    <lineage>
        <taxon>Bacteria</taxon>
        <taxon>Pseudomonadati</taxon>
        <taxon>Pseudomonadota</taxon>
        <taxon>Alphaproteobacteria</taxon>
        <taxon>Rhodobacterales</taxon>
        <taxon>Paracoccaceae</taxon>
        <taxon>Halocynthiibacter</taxon>
    </lineage>
</organism>
<keyword evidence="2" id="KW-0378">Hydrolase</keyword>
<gene>
    <name evidence="2" type="ORF">H1D41_15245</name>
</gene>
<dbReference type="EMBL" id="JADCKQ010000013">
    <property type="protein sequence ID" value="MBI1494998.1"/>
    <property type="molecule type" value="Genomic_DNA"/>
</dbReference>